<organism evidence="8 9">
    <name type="scientific">Erythrobacter longus</name>
    <dbReference type="NCBI Taxonomy" id="1044"/>
    <lineage>
        <taxon>Bacteria</taxon>
        <taxon>Pseudomonadati</taxon>
        <taxon>Pseudomonadota</taxon>
        <taxon>Alphaproteobacteria</taxon>
        <taxon>Sphingomonadales</taxon>
        <taxon>Erythrobacteraceae</taxon>
        <taxon>Erythrobacter/Porphyrobacter group</taxon>
        <taxon>Erythrobacter</taxon>
    </lineage>
</organism>
<dbReference type="Proteomes" id="UP000027647">
    <property type="component" value="Unassembled WGS sequence"/>
</dbReference>
<evidence type="ECO:0000256" key="5">
    <source>
        <dbReference type="SAM" id="MobiDB-lite"/>
    </source>
</evidence>
<feature type="region of interest" description="Disordered" evidence="5">
    <location>
        <begin position="1"/>
        <end position="22"/>
    </location>
</feature>
<dbReference type="OrthoDB" id="7784409at2"/>
<keyword evidence="9" id="KW-1185">Reference proteome</keyword>
<dbReference type="PANTHER" id="PTHR36985:SF1">
    <property type="entry name" value="TRANSLOCATION AND ASSEMBLY MODULE SUBUNIT TAMB"/>
    <property type="match status" value="1"/>
</dbReference>
<keyword evidence="4 6" id="KW-0472">Membrane</keyword>
<comment type="caution">
    <text evidence="8">The sequence shown here is derived from an EMBL/GenBank/DDBJ whole genome shotgun (WGS) entry which is preliminary data.</text>
</comment>
<comment type="subcellular location">
    <subcellularLocation>
        <location evidence="1">Membrane</location>
        <topology evidence="1">Single-pass membrane protein</topology>
    </subcellularLocation>
</comment>
<protein>
    <recommendedName>
        <fullName evidence="7">Translocation and assembly module TamB C-terminal domain-containing protein</fullName>
    </recommendedName>
</protein>
<evidence type="ECO:0000313" key="8">
    <source>
        <dbReference type="EMBL" id="KEO90373.1"/>
    </source>
</evidence>
<gene>
    <name evidence="8" type="ORF">EH31_09800</name>
</gene>
<dbReference type="Pfam" id="PF04357">
    <property type="entry name" value="TamB"/>
    <property type="match status" value="1"/>
</dbReference>
<reference evidence="8 9" key="1">
    <citation type="submission" date="2014-04" db="EMBL/GenBank/DDBJ databases">
        <title>A comprehensive comparison of genomes of Erythrobacter spp. strains.</title>
        <authorList>
            <person name="Zheng Q."/>
        </authorList>
    </citation>
    <scope>NUCLEOTIDE SEQUENCE [LARGE SCALE GENOMIC DNA]</scope>
    <source>
        <strain evidence="8 9">DSM 6997</strain>
    </source>
</reference>
<accession>A0A074MET3</accession>
<evidence type="ECO:0000256" key="1">
    <source>
        <dbReference type="ARBA" id="ARBA00004167"/>
    </source>
</evidence>
<keyword evidence="2 6" id="KW-0812">Transmembrane</keyword>
<dbReference type="InterPro" id="IPR007452">
    <property type="entry name" value="TamB_C"/>
</dbReference>
<evidence type="ECO:0000256" key="6">
    <source>
        <dbReference type="SAM" id="Phobius"/>
    </source>
</evidence>
<dbReference type="GO" id="GO:0005886">
    <property type="term" value="C:plasma membrane"/>
    <property type="evidence" value="ECO:0007669"/>
    <property type="project" value="InterPro"/>
</dbReference>
<evidence type="ECO:0000256" key="3">
    <source>
        <dbReference type="ARBA" id="ARBA00022989"/>
    </source>
</evidence>
<name>A0A074MET3_ERYLO</name>
<feature type="transmembrane region" description="Helical" evidence="6">
    <location>
        <begin position="35"/>
        <end position="54"/>
    </location>
</feature>
<dbReference type="RefSeq" id="WP_081853321.1">
    <property type="nucleotide sequence ID" value="NZ_JMIW01000003.1"/>
</dbReference>
<dbReference type="STRING" id="1044.EH31_09800"/>
<evidence type="ECO:0000256" key="2">
    <source>
        <dbReference type="ARBA" id="ARBA00022692"/>
    </source>
</evidence>
<dbReference type="EMBL" id="JMIW01000003">
    <property type="protein sequence ID" value="KEO90373.1"/>
    <property type="molecule type" value="Genomic_DNA"/>
</dbReference>
<evidence type="ECO:0000256" key="4">
    <source>
        <dbReference type="ARBA" id="ARBA00023136"/>
    </source>
</evidence>
<feature type="domain" description="Translocation and assembly module TamB C-terminal" evidence="7">
    <location>
        <begin position="1084"/>
        <end position="1413"/>
    </location>
</feature>
<evidence type="ECO:0000313" key="9">
    <source>
        <dbReference type="Proteomes" id="UP000027647"/>
    </source>
</evidence>
<proteinExistence type="predicted"/>
<evidence type="ECO:0000259" key="7">
    <source>
        <dbReference type="Pfam" id="PF04357"/>
    </source>
</evidence>
<dbReference type="eggNOG" id="COG2911">
    <property type="taxonomic scope" value="Bacteria"/>
</dbReference>
<dbReference type="PANTHER" id="PTHR36985">
    <property type="entry name" value="TRANSLOCATION AND ASSEMBLY MODULE SUBUNIT TAMB"/>
    <property type="match status" value="1"/>
</dbReference>
<keyword evidence="3 6" id="KW-1133">Transmembrane helix</keyword>
<dbReference type="GO" id="GO:0009306">
    <property type="term" value="P:protein secretion"/>
    <property type="evidence" value="ECO:0007669"/>
    <property type="project" value="InterPro"/>
</dbReference>
<sequence>MAEVEGTPAGETLAGETPTGDTRQATRKRVWAKRLGWVLFIVLAPLVLAAMFLASPIGKRFVADQIANAAPASGLRFEVGRIEGDIYQEAILHDVILKDPKGAFLRIPVVELDWRPLAWLWSGIDVRELTARRGRLERLPELLPGDPDAPFLPDFDIRIDAFEIDNLTLAPGLAGEEAQRVDFGAKVDIRKGRALVDAKGRLGPEDRIEFLLDAEPDGDRFDLGLDYSAAEDGPIAMLSGLGAAYTARVQGEGTWSKWLGHAVVKRQAAPSGPLQETAPSERVAAFELTNDGGQFGLLGKVTPTLAPNSTLGRTLAGGVALAMTGTLEDSVFDGRVAAVSNTLDLRGKGAIDLAGNRADDFNVGMDIRDPNWFAPTIQLQGGRLTALVDGPFRDLEVEHKLNIEALIIGETVTISRLAQAGTATFDGETLRFPLSATTQSVLTGNSVIDERLVGGELQGMLTVIGSDLAADNTKIVFPDLEGELTFRGDLANGAFAIAGPIKARALALENVGLVTADAKVLAKFGSGFPWSVRTNIAGIASQFDNASIATIAGESVRFKGSLGMGAQSPIVLRDVVLESERLNARLDSRIVGTRTTLSGAGTHTQYGAFDFDAEIANEGLRADLVLADPYPAAGLKDVALGIAPDGDGFAIDVAGGSLLGPFEGAIALELPQDGPTRIGVETLRIYRTDVTGALILGERAINGNLALNGGGINGTIALSPASGGAQGFDLDLTSRGARFGGDFPVALEFADVNASGVFGGTDGANSSRIEGTVAGSGLEYGALRLHAFNAKAQIIDGSGDLQASIAGRRADRFQLKLDGDFSPRQIALIAQGEYGGRPITMPRRAVLTALDGGGYSLARTQIGFARGYTLLEGQLGGDNTQIEAHFSKMPLRLADLAGADLGLGGLLSGVVEFAQNKGAPATGNARIKIDEFTRSGLILSSRPIDVFAVADLSARELAVGARLTEGGERLGRVDARISGLNRAPLSGQTLSQKIMRGQLNAKLGYDGAAEALWRLLAIEVFDLTGPLNVQASATGTLEAPRIVGNLSSDNLRLQSAVSGTDLREVSARGRFEGSQLELTRISGVTNGGGTVSGSGTVDLADISASRGPRIDIKAAVNNAQLLNANGLAATISGPLRIVSDGVGGAIAGRVSVDRASWALGVAAEDLRLPTIPTRETGRAIQTAQAVQPQNGAWRYLIDAKAPSRVAVDGLGLDSEWGINIALRGTVNDPRIGGEARLVRGDYRFAGTRFELTEGRIEFDANRPIDPRLDIQAQSSANGTDVTIDITGNAQTPQIAFSSIPALPEEEILSRLLFGGSVTSLSATDAIQLGAALAALQGGGSGLDPIGKLRRSIGLDQLRIVSADPALGRGTGVALGKNLGRRVYVELVTDGQGYSATQVEYRITSWLALLGSVTTIGRDSVLAEISRDY</sequence>